<dbReference type="Proteomes" id="UP000321926">
    <property type="component" value="Unassembled WGS sequence"/>
</dbReference>
<organism evidence="4 5">
    <name type="scientific">Pontibacter qinzhouensis</name>
    <dbReference type="NCBI Taxonomy" id="2603253"/>
    <lineage>
        <taxon>Bacteria</taxon>
        <taxon>Pseudomonadati</taxon>
        <taxon>Bacteroidota</taxon>
        <taxon>Cytophagia</taxon>
        <taxon>Cytophagales</taxon>
        <taxon>Hymenobacteraceae</taxon>
        <taxon>Pontibacter</taxon>
    </lineage>
</organism>
<accession>A0A5C8K7L8</accession>
<name>A0A5C8K7L8_9BACT</name>
<comment type="caution">
    <text evidence="4">The sequence shown here is derived from an EMBL/GenBank/DDBJ whole genome shotgun (WGS) entry which is preliminary data.</text>
</comment>
<dbReference type="RefSeq" id="WP_147922008.1">
    <property type="nucleotide sequence ID" value="NZ_VRTY01000041.1"/>
</dbReference>
<evidence type="ECO:0000256" key="1">
    <source>
        <dbReference type="PROSITE-ProRule" id="PRU00182"/>
    </source>
</evidence>
<dbReference type="Pfam" id="PF01927">
    <property type="entry name" value="Mut7-C"/>
    <property type="match status" value="1"/>
</dbReference>
<evidence type="ECO:0008006" key="6">
    <source>
        <dbReference type="Google" id="ProtNLM"/>
    </source>
</evidence>
<gene>
    <name evidence="4" type="ORF">FVR03_12085</name>
</gene>
<dbReference type="PROSITE" id="PS50889">
    <property type="entry name" value="S4"/>
    <property type="match status" value="1"/>
</dbReference>
<feature type="domain" description="Ubiquitin Mut7-C" evidence="3">
    <location>
        <begin position="4"/>
        <end position="77"/>
    </location>
</feature>
<evidence type="ECO:0000313" key="5">
    <source>
        <dbReference type="Proteomes" id="UP000321926"/>
    </source>
</evidence>
<dbReference type="GO" id="GO:0003723">
    <property type="term" value="F:RNA binding"/>
    <property type="evidence" value="ECO:0007669"/>
    <property type="project" value="UniProtKB-KW"/>
</dbReference>
<evidence type="ECO:0000259" key="2">
    <source>
        <dbReference type="Pfam" id="PF01927"/>
    </source>
</evidence>
<dbReference type="EMBL" id="VRTY01000041">
    <property type="protein sequence ID" value="TXK45753.1"/>
    <property type="molecule type" value="Genomic_DNA"/>
</dbReference>
<feature type="domain" description="Mut7-C RNAse" evidence="2">
    <location>
        <begin position="98"/>
        <end position="240"/>
    </location>
</feature>
<protein>
    <recommendedName>
        <fullName evidence="6">Twitching motility protein PilT</fullName>
    </recommendedName>
</protein>
<sequence length="247" mass="28059">MEKAASFYFHGSLNDFLPTCSKNKPVPYGFSGAPAVKDAIEAIGVPHPEVNGILVNGEPVDFSYRLQPADRVEVYPAGTVKQWLEHDAVQAPLPVTPAFILDVHLGKLSKSLRLLGFDTLYQNDYTDGAIAQLASEQHRIVLTRDVGLLKYKSIKWGYWLRSQHLEEQLTEVLSYFRLASKFNAFSRCLICNSPIAPVPKATVLTQLPPKTMLCFDEFYQCPTCQRVYWKGSHYERMQEFIERLKQD</sequence>
<dbReference type="InterPro" id="IPR027798">
    <property type="entry name" value="Ub_Mut7C"/>
</dbReference>
<dbReference type="PANTHER" id="PTHR39081:SF1">
    <property type="entry name" value="MUT7-C RNASE DOMAIN-CONTAINING PROTEIN"/>
    <property type="match status" value="1"/>
</dbReference>
<evidence type="ECO:0000313" key="4">
    <source>
        <dbReference type="EMBL" id="TXK45753.1"/>
    </source>
</evidence>
<dbReference type="AlphaFoldDB" id="A0A5C8K7L8"/>
<keyword evidence="5" id="KW-1185">Reference proteome</keyword>
<reference evidence="4 5" key="1">
    <citation type="submission" date="2019-08" db="EMBL/GenBank/DDBJ databases">
        <authorList>
            <person name="Shi S."/>
        </authorList>
    </citation>
    <scope>NUCLEOTIDE SEQUENCE [LARGE SCALE GENOMIC DNA]</scope>
    <source>
        <strain evidence="4 5">GY10130</strain>
    </source>
</reference>
<dbReference type="Pfam" id="PF14451">
    <property type="entry name" value="Ub-Mut7C"/>
    <property type="match status" value="1"/>
</dbReference>
<keyword evidence="1" id="KW-0694">RNA-binding</keyword>
<dbReference type="InterPro" id="IPR002782">
    <property type="entry name" value="Mut7-C_RNAse_dom"/>
</dbReference>
<dbReference type="PANTHER" id="PTHR39081">
    <property type="entry name" value="MUT7-C DOMAIN-CONTAINING PROTEIN"/>
    <property type="match status" value="1"/>
</dbReference>
<dbReference type="OrthoDB" id="9797655at2"/>
<evidence type="ECO:0000259" key="3">
    <source>
        <dbReference type="Pfam" id="PF14451"/>
    </source>
</evidence>
<proteinExistence type="predicted"/>